<gene>
    <name evidence="8" type="ORF">BFC18_02745</name>
</gene>
<comment type="catalytic activity">
    <reaction evidence="1">
        <text>ATP + protein L-histidine = ADP + protein N-phospho-L-histidine.</text>
        <dbReference type="EC" id="2.7.13.3"/>
    </reaction>
</comment>
<evidence type="ECO:0000256" key="3">
    <source>
        <dbReference type="ARBA" id="ARBA00022553"/>
    </source>
</evidence>
<dbReference type="RefSeq" id="WP_070123406.1">
    <property type="nucleotide sequence ID" value="NZ_MDHN01000004.1"/>
</dbReference>
<feature type="transmembrane region" description="Helical" evidence="6">
    <location>
        <begin position="151"/>
        <end position="171"/>
    </location>
</feature>
<dbReference type="Pfam" id="PF00512">
    <property type="entry name" value="HisKA"/>
    <property type="match status" value="1"/>
</dbReference>
<dbReference type="InterPro" id="IPR003661">
    <property type="entry name" value="HisK_dim/P_dom"/>
</dbReference>
<keyword evidence="4" id="KW-0808">Transferase</keyword>
<dbReference type="InterPro" id="IPR036890">
    <property type="entry name" value="HATPase_C_sf"/>
</dbReference>
<accession>A0A1E7ZGC8</accession>
<comment type="caution">
    <text evidence="8">The sequence shown here is derived from an EMBL/GenBank/DDBJ whole genome shotgun (WGS) entry which is preliminary data.</text>
</comment>
<organism evidence="8 9">
    <name type="scientific">Alteromonas confluentis</name>
    <dbReference type="NCBI Taxonomy" id="1656094"/>
    <lineage>
        <taxon>Bacteria</taxon>
        <taxon>Pseudomonadati</taxon>
        <taxon>Pseudomonadota</taxon>
        <taxon>Gammaproteobacteria</taxon>
        <taxon>Alteromonadales</taxon>
        <taxon>Alteromonadaceae</taxon>
        <taxon>Alteromonas/Salinimonas group</taxon>
        <taxon>Alteromonas</taxon>
    </lineage>
</organism>
<dbReference type="SUPFAM" id="SSF47384">
    <property type="entry name" value="Homodimeric domain of signal transducing histidine kinase"/>
    <property type="match status" value="1"/>
</dbReference>
<reference evidence="8 9" key="1">
    <citation type="submission" date="2016-08" db="EMBL/GenBank/DDBJ databases">
        <authorList>
            <person name="Seilhamer J.J."/>
        </authorList>
    </citation>
    <scope>NUCLEOTIDE SEQUENCE [LARGE SCALE GENOMIC DNA]</scope>
    <source>
        <strain evidence="8 9">KCTC 42603</strain>
    </source>
</reference>
<name>A0A1E7ZGC8_9ALTE</name>
<feature type="transmembrane region" description="Helical" evidence="6">
    <location>
        <begin position="12"/>
        <end position="38"/>
    </location>
</feature>
<dbReference type="PANTHER" id="PTHR45436:SF16">
    <property type="entry name" value="HISTIDINE KINASE"/>
    <property type="match status" value="1"/>
</dbReference>
<dbReference type="Gene3D" id="1.10.287.130">
    <property type="match status" value="1"/>
</dbReference>
<dbReference type="InterPro" id="IPR036097">
    <property type="entry name" value="HisK_dim/P_sf"/>
</dbReference>
<dbReference type="PROSITE" id="PS50109">
    <property type="entry name" value="HIS_KIN"/>
    <property type="match status" value="1"/>
</dbReference>
<dbReference type="STRING" id="1656094.BFC18_02745"/>
<dbReference type="PANTHER" id="PTHR45436">
    <property type="entry name" value="SENSOR HISTIDINE KINASE YKOH"/>
    <property type="match status" value="1"/>
</dbReference>
<keyword evidence="9" id="KW-1185">Reference proteome</keyword>
<evidence type="ECO:0000259" key="7">
    <source>
        <dbReference type="PROSITE" id="PS50109"/>
    </source>
</evidence>
<dbReference type="GO" id="GO:0005886">
    <property type="term" value="C:plasma membrane"/>
    <property type="evidence" value="ECO:0007669"/>
    <property type="project" value="TreeGrafter"/>
</dbReference>
<keyword evidence="6" id="KW-0472">Membrane</keyword>
<dbReference type="SUPFAM" id="SSF55874">
    <property type="entry name" value="ATPase domain of HSP90 chaperone/DNA topoisomerase II/histidine kinase"/>
    <property type="match status" value="1"/>
</dbReference>
<dbReference type="EMBL" id="MDHN01000004">
    <property type="protein sequence ID" value="OFC72492.1"/>
    <property type="molecule type" value="Genomic_DNA"/>
</dbReference>
<dbReference type="AlphaFoldDB" id="A0A1E7ZGC8"/>
<dbReference type="GO" id="GO:0000155">
    <property type="term" value="F:phosphorelay sensor kinase activity"/>
    <property type="evidence" value="ECO:0007669"/>
    <property type="project" value="InterPro"/>
</dbReference>
<dbReference type="OrthoDB" id="9121563at2"/>
<dbReference type="CDD" id="cd00082">
    <property type="entry name" value="HisKA"/>
    <property type="match status" value="1"/>
</dbReference>
<dbReference type="InterPro" id="IPR005467">
    <property type="entry name" value="His_kinase_dom"/>
</dbReference>
<dbReference type="InterPro" id="IPR050428">
    <property type="entry name" value="TCS_sensor_his_kinase"/>
</dbReference>
<protein>
    <recommendedName>
        <fullName evidence="2">histidine kinase</fullName>
        <ecNumber evidence="2">2.7.13.3</ecNumber>
    </recommendedName>
</protein>
<evidence type="ECO:0000256" key="2">
    <source>
        <dbReference type="ARBA" id="ARBA00012438"/>
    </source>
</evidence>
<evidence type="ECO:0000256" key="6">
    <source>
        <dbReference type="SAM" id="Phobius"/>
    </source>
</evidence>
<evidence type="ECO:0000313" key="8">
    <source>
        <dbReference type="EMBL" id="OFC72492.1"/>
    </source>
</evidence>
<evidence type="ECO:0000313" key="9">
    <source>
        <dbReference type="Proteomes" id="UP000175691"/>
    </source>
</evidence>
<evidence type="ECO:0000256" key="1">
    <source>
        <dbReference type="ARBA" id="ARBA00000085"/>
    </source>
</evidence>
<evidence type="ECO:0000256" key="4">
    <source>
        <dbReference type="ARBA" id="ARBA00022679"/>
    </source>
</evidence>
<proteinExistence type="predicted"/>
<keyword evidence="5" id="KW-0418">Kinase</keyword>
<feature type="domain" description="Histidine kinase" evidence="7">
    <location>
        <begin position="232"/>
        <end position="425"/>
    </location>
</feature>
<keyword evidence="6" id="KW-0812">Transmembrane</keyword>
<keyword evidence="3" id="KW-0597">Phosphoprotein</keyword>
<evidence type="ECO:0000256" key="5">
    <source>
        <dbReference type="ARBA" id="ARBA00022777"/>
    </source>
</evidence>
<keyword evidence="6" id="KW-1133">Transmembrane helix</keyword>
<sequence>MVRGFSLSLRRYILIALLVMGTVVISGFSVLAMMNFFAGMDGVMRGTMVDAARQTRVEPGKPQEVLSYIIAADWNDLPESVKSKFNPDTLRPFHLYKEVERSFIFFRPTSAMFVVKVADRRGIHPDRYVAQVFGSLQLEDEPRYILSHEGWSMLLGLVVLVVFAGVLMILLRSVSKPVERLRLWAQGLNEHTLEQPVPEFKYQELNELAGIVHSSLQHVREGLVREREFVSHASHELRTPIAVIRSSVELLHKLEEKGPSKGANAIRRIDHASHTMTDLTETLLWLSRQDHDDLVISEIQPGKMLSTLVQDLQYLLTGKQVEVELSTDDEVCSIPPTALRIVCGNLIRNAFQHTQSGTVSIRQSGQTLTINNREDNTDQCDDPTTGNELGYGLGLDLVRRVTAKLGWTYQHRFTADGCEVSIVLS</sequence>
<dbReference type="Gene3D" id="3.30.565.10">
    <property type="entry name" value="Histidine kinase-like ATPase, C-terminal domain"/>
    <property type="match status" value="1"/>
</dbReference>
<dbReference type="Proteomes" id="UP000175691">
    <property type="component" value="Unassembled WGS sequence"/>
</dbReference>
<dbReference type="SMART" id="SM00388">
    <property type="entry name" value="HisKA"/>
    <property type="match status" value="1"/>
</dbReference>
<dbReference type="EC" id="2.7.13.3" evidence="2"/>